<dbReference type="Proteomes" id="UP000053144">
    <property type="component" value="Chromosome 2"/>
</dbReference>
<dbReference type="AlphaFoldDB" id="A0A0L9TWA3"/>
<evidence type="ECO:0008006" key="3">
    <source>
        <dbReference type="Google" id="ProtNLM"/>
    </source>
</evidence>
<proteinExistence type="predicted"/>
<name>A0A0L9TWA3_PHAAN</name>
<evidence type="ECO:0000313" key="1">
    <source>
        <dbReference type="EMBL" id="KOM34692.1"/>
    </source>
</evidence>
<evidence type="ECO:0000313" key="2">
    <source>
        <dbReference type="Proteomes" id="UP000053144"/>
    </source>
</evidence>
<dbReference type="PANTHER" id="PTHR47474">
    <property type="entry name" value="TYROSINE-PROTEIN PHOSPHATASE RLPH2"/>
    <property type="match status" value="1"/>
</dbReference>
<dbReference type="EMBL" id="CM003372">
    <property type="protein sequence ID" value="KOM34692.1"/>
    <property type="molecule type" value="Genomic_DNA"/>
</dbReference>
<protein>
    <recommendedName>
        <fullName evidence="3">Calcineurin-like phosphoesterase domain-containing protein</fullName>
    </recommendedName>
</protein>
<sequence length="87" mass="9495">MKSSSLHADLVKAVPDEHKKFLADLVWVHEEELIASPTIIVSGHHGKLHIEGLRLIIDEGGGCEDKPVAAIILPSQKIIRDTDVLAE</sequence>
<dbReference type="STRING" id="3914.A0A0L9TWA3"/>
<organism evidence="1 2">
    <name type="scientific">Phaseolus angularis</name>
    <name type="common">Azuki bean</name>
    <name type="synonym">Vigna angularis</name>
    <dbReference type="NCBI Taxonomy" id="3914"/>
    <lineage>
        <taxon>Eukaryota</taxon>
        <taxon>Viridiplantae</taxon>
        <taxon>Streptophyta</taxon>
        <taxon>Embryophyta</taxon>
        <taxon>Tracheophyta</taxon>
        <taxon>Spermatophyta</taxon>
        <taxon>Magnoliopsida</taxon>
        <taxon>eudicotyledons</taxon>
        <taxon>Gunneridae</taxon>
        <taxon>Pentapetalae</taxon>
        <taxon>rosids</taxon>
        <taxon>fabids</taxon>
        <taxon>Fabales</taxon>
        <taxon>Fabaceae</taxon>
        <taxon>Papilionoideae</taxon>
        <taxon>50 kb inversion clade</taxon>
        <taxon>NPAAA clade</taxon>
        <taxon>indigoferoid/millettioid clade</taxon>
        <taxon>Phaseoleae</taxon>
        <taxon>Vigna</taxon>
    </lineage>
</organism>
<accession>A0A0L9TWA3</accession>
<dbReference type="Gramene" id="KOM34692">
    <property type="protein sequence ID" value="KOM34692"/>
    <property type="gene ID" value="LR48_Vigan02g084200"/>
</dbReference>
<gene>
    <name evidence="1" type="ORF">LR48_Vigan02g084200</name>
</gene>
<reference evidence="2" key="1">
    <citation type="journal article" date="2015" name="Proc. Natl. Acad. Sci. U.S.A.">
        <title>Genome sequencing of adzuki bean (Vigna angularis) provides insight into high starch and low fat accumulation and domestication.</title>
        <authorList>
            <person name="Yang K."/>
            <person name="Tian Z."/>
            <person name="Chen C."/>
            <person name="Luo L."/>
            <person name="Zhao B."/>
            <person name="Wang Z."/>
            <person name="Yu L."/>
            <person name="Li Y."/>
            <person name="Sun Y."/>
            <person name="Li W."/>
            <person name="Chen Y."/>
            <person name="Li Y."/>
            <person name="Zhang Y."/>
            <person name="Ai D."/>
            <person name="Zhao J."/>
            <person name="Shang C."/>
            <person name="Ma Y."/>
            <person name="Wu B."/>
            <person name="Wang M."/>
            <person name="Gao L."/>
            <person name="Sun D."/>
            <person name="Zhang P."/>
            <person name="Guo F."/>
            <person name="Wang W."/>
            <person name="Li Y."/>
            <person name="Wang J."/>
            <person name="Varshney R.K."/>
            <person name="Wang J."/>
            <person name="Ling H.Q."/>
            <person name="Wan P."/>
        </authorList>
    </citation>
    <scope>NUCLEOTIDE SEQUENCE</scope>
    <source>
        <strain evidence="2">cv. Jingnong 6</strain>
    </source>
</reference>
<dbReference type="PANTHER" id="PTHR47474:SF1">
    <property type="entry name" value="TYROSINE-PROTEIN PHOSPHATASE RLPH2"/>
    <property type="match status" value="1"/>
</dbReference>